<feature type="compositionally biased region" description="Basic and acidic residues" evidence="7">
    <location>
        <begin position="29"/>
        <end position="40"/>
    </location>
</feature>
<dbReference type="InParanoid" id="G0MDW2"/>
<feature type="region of interest" description="Disordered" evidence="7">
    <location>
        <begin position="709"/>
        <end position="740"/>
    </location>
</feature>
<dbReference type="PROSITE" id="PS50082">
    <property type="entry name" value="WD_REPEATS_2"/>
    <property type="match status" value="1"/>
</dbReference>
<dbReference type="Gene3D" id="2.130.10.10">
    <property type="entry name" value="YVTN repeat-like/Quinoprotein amine dehydrogenase"/>
    <property type="match status" value="1"/>
</dbReference>
<protein>
    <submittedName>
        <fullName evidence="8">Uncharacterized protein</fullName>
    </submittedName>
</protein>
<keyword evidence="5" id="KW-0804">Transcription</keyword>
<feature type="region of interest" description="Disordered" evidence="7">
    <location>
        <begin position="495"/>
        <end position="548"/>
    </location>
</feature>
<dbReference type="InterPro" id="IPR001680">
    <property type="entry name" value="WD40_rpt"/>
</dbReference>
<evidence type="ECO:0000313" key="8">
    <source>
        <dbReference type="EMBL" id="EGT49771.1"/>
    </source>
</evidence>
<dbReference type="PROSITE" id="PS50294">
    <property type="entry name" value="WD_REPEATS_REGION"/>
    <property type="match status" value="1"/>
</dbReference>
<evidence type="ECO:0000256" key="5">
    <source>
        <dbReference type="ARBA" id="ARBA00023163"/>
    </source>
</evidence>
<evidence type="ECO:0000256" key="4">
    <source>
        <dbReference type="ARBA" id="ARBA00023015"/>
    </source>
</evidence>
<keyword evidence="2 6" id="KW-0853">WD repeat</keyword>
<feature type="region of interest" description="Disordered" evidence="7">
    <location>
        <begin position="29"/>
        <end position="62"/>
    </location>
</feature>
<feature type="compositionally biased region" description="Acidic residues" evidence="7">
    <location>
        <begin position="593"/>
        <end position="602"/>
    </location>
</feature>
<keyword evidence="3" id="KW-0677">Repeat</keyword>
<keyword evidence="4" id="KW-0805">Transcription regulation</keyword>
<dbReference type="HOGENOM" id="CLU_364183_0_0_1"/>
<evidence type="ECO:0000256" key="3">
    <source>
        <dbReference type="ARBA" id="ARBA00022737"/>
    </source>
</evidence>
<dbReference type="PANTHER" id="PTHR10253">
    <property type="entry name" value="POLYCOMB PROTEIN"/>
    <property type="match status" value="1"/>
</dbReference>
<evidence type="ECO:0000313" key="9">
    <source>
        <dbReference type="Proteomes" id="UP000008068"/>
    </source>
</evidence>
<dbReference type="SMART" id="SM00320">
    <property type="entry name" value="WD40"/>
    <property type="match status" value="5"/>
</dbReference>
<dbReference type="SUPFAM" id="SSF50978">
    <property type="entry name" value="WD40 repeat-like"/>
    <property type="match status" value="1"/>
</dbReference>
<feature type="compositionally biased region" description="Polar residues" evidence="7">
    <location>
        <begin position="721"/>
        <end position="731"/>
    </location>
</feature>
<evidence type="ECO:0000256" key="6">
    <source>
        <dbReference type="PROSITE-ProRule" id="PRU00221"/>
    </source>
</evidence>
<dbReference type="eggNOG" id="KOG1034">
    <property type="taxonomic scope" value="Eukaryota"/>
</dbReference>
<proteinExistence type="inferred from homology"/>
<sequence length="767" mass="86886">MENRRRRSLRLEEKFARKVEEEINNIRRKSLSPERGRSAETAKNIRQRRASLPAPPTHQVPERAPAGLTERVLHVRNFAETDKYYQMTAYAQAKLKHNIYGCAFNQYKEPEESQWLATVADTILRIYEFPVKEKTFKLLKEGMMSKGIPDSFYTVAWCKGRGQDGDKLKLAVGGKTGRIFIVDFDRFRIEKGLAGCRGCINDIRTNPVISTQIVVACEDKAVRLYDIRYRNPLVICGAIQGHMDNPLSVDWGTNGDCFYSAAYDHKILMWDMKDAEVAVHLRRATEAMNRGDDPPDRALYANLTVTRHELRVWDPENKALFVFQPKAQVNDVHFDAIDCIRISHSSNKETDYIFSKNCGDYPQACLWRFGRIDPNAVENVSPMGWSRCHSTLQNFEIQNGWIPYFMKFGITLHPGNQYLCIGGQNGEIQIFDVVTGELIQTVAGRGGLIRQIDFSQCGEFFATVSDDGNIARYDKVGIVPPVVKESNRRVNGSTVAAKAAKKKRKCSDDDETPDFHVTRRRSRRITAPTDDLESTAVSTGPVTRRRSLSVRVKKDDEVLIVEDKSPATRVKEKVSKAPKAPRNQNQFRGFSPEPDDDYESSDSEAQALVIEQVNKAVATPLKKDKSGDKENNPDILVKSERCFSPKRKLSDELLEILYTVTPVKKTSSDPSEMFVDVESIVRLESLMTINKPPMTLEAVGATLAHQLTPENKASVAHPDSVTRSGRRYSTTPEKDDEPKRKVIHYTPKLSYCTPYCTPKKKRTPNKH</sequence>
<dbReference type="EMBL" id="GL379790">
    <property type="protein sequence ID" value="EGT49771.1"/>
    <property type="molecule type" value="Genomic_DNA"/>
</dbReference>
<dbReference type="InterPro" id="IPR036322">
    <property type="entry name" value="WD40_repeat_dom_sf"/>
</dbReference>
<dbReference type="InterPro" id="IPR051243">
    <property type="entry name" value="PcG_WD-repeat"/>
</dbReference>
<keyword evidence="9" id="KW-1185">Reference proteome</keyword>
<dbReference type="OrthoDB" id="10251741at2759"/>
<reference evidence="9" key="1">
    <citation type="submission" date="2011-07" db="EMBL/GenBank/DDBJ databases">
        <authorList>
            <consortium name="Caenorhabditis brenneri Sequencing and Analysis Consortium"/>
            <person name="Wilson R.K."/>
        </authorList>
    </citation>
    <scope>NUCLEOTIDE SEQUENCE [LARGE SCALE GENOMIC DNA]</scope>
    <source>
        <strain evidence="9">PB2801</strain>
    </source>
</reference>
<evidence type="ECO:0000256" key="7">
    <source>
        <dbReference type="SAM" id="MobiDB-lite"/>
    </source>
</evidence>
<dbReference type="InterPro" id="IPR015943">
    <property type="entry name" value="WD40/YVTN_repeat-like_dom_sf"/>
</dbReference>
<accession>G0MDW2</accession>
<dbReference type="Proteomes" id="UP000008068">
    <property type="component" value="Unassembled WGS sequence"/>
</dbReference>
<name>G0MDW2_CAEBE</name>
<evidence type="ECO:0000256" key="1">
    <source>
        <dbReference type="ARBA" id="ARBA00008075"/>
    </source>
</evidence>
<organism evidence="9">
    <name type="scientific">Caenorhabditis brenneri</name>
    <name type="common">Nematode worm</name>
    <dbReference type="NCBI Taxonomy" id="135651"/>
    <lineage>
        <taxon>Eukaryota</taxon>
        <taxon>Metazoa</taxon>
        <taxon>Ecdysozoa</taxon>
        <taxon>Nematoda</taxon>
        <taxon>Chromadorea</taxon>
        <taxon>Rhabditida</taxon>
        <taxon>Rhabditina</taxon>
        <taxon>Rhabditomorpha</taxon>
        <taxon>Rhabditoidea</taxon>
        <taxon>Rhabditidae</taxon>
        <taxon>Peloderinae</taxon>
        <taxon>Caenorhabditis</taxon>
    </lineage>
</organism>
<gene>
    <name evidence="8" type="ORF">CAEBREN_10300</name>
</gene>
<dbReference type="Pfam" id="PF00400">
    <property type="entry name" value="WD40"/>
    <property type="match status" value="2"/>
</dbReference>
<dbReference type="AlphaFoldDB" id="G0MDW2"/>
<comment type="similarity">
    <text evidence="1">Belongs to the WD repeat ESC family.</text>
</comment>
<feature type="repeat" description="WD" evidence="6">
    <location>
        <begin position="239"/>
        <end position="280"/>
    </location>
</feature>
<feature type="region of interest" description="Disordered" evidence="7">
    <location>
        <begin position="568"/>
        <end position="603"/>
    </location>
</feature>
<evidence type="ECO:0000256" key="2">
    <source>
        <dbReference type="ARBA" id="ARBA00022574"/>
    </source>
</evidence>
<dbReference type="STRING" id="135651.G0MDW2"/>